<dbReference type="Pfam" id="PF20116">
    <property type="entry name" value="DUF6506"/>
    <property type="match status" value="1"/>
</dbReference>
<protein>
    <submittedName>
        <fullName evidence="1">Uncharacterized protein</fullName>
    </submittedName>
</protein>
<organism evidence="1">
    <name type="scientific">Candidatus Atribacter allofermentans</name>
    <dbReference type="NCBI Taxonomy" id="1852833"/>
    <lineage>
        <taxon>Bacteria</taxon>
        <taxon>Pseudomonadati</taxon>
        <taxon>Atribacterota</taxon>
        <taxon>Atribacteria</taxon>
        <taxon>Atribacterales</taxon>
        <taxon>Atribacteraceae</taxon>
        <taxon>Atribacter</taxon>
    </lineage>
</organism>
<sequence length="105" mass="11613">MAFKSLFIAHAPDADCDKHQSMINTGKLKLFIVVVNSQDEAIKIAKQYYDKEKIDGITLCPGFTHGDVAEIFRALEGKVSVSVARGDGPSNQITQPVLQKEFFNK</sequence>
<gene>
    <name evidence="1" type="ORF">BWY41_01719</name>
</gene>
<dbReference type="Proteomes" id="UP000485569">
    <property type="component" value="Unassembled WGS sequence"/>
</dbReference>
<proteinExistence type="predicted"/>
<comment type="caution">
    <text evidence="1">The sequence shown here is derived from an EMBL/GenBank/DDBJ whole genome shotgun (WGS) entry which is preliminary data.</text>
</comment>
<evidence type="ECO:0000313" key="1">
    <source>
        <dbReference type="EMBL" id="OQA55245.1"/>
    </source>
</evidence>
<dbReference type="AlphaFoldDB" id="A0A1V5SL83"/>
<name>A0A1V5SL83_9BACT</name>
<accession>A0A1V5SL83</accession>
<reference evidence="1" key="1">
    <citation type="submission" date="2017-02" db="EMBL/GenBank/DDBJ databases">
        <title>Delving into the versatile metabolic prowess of the omnipresent phylum Bacteroidetes.</title>
        <authorList>
            <person name="Nobu M.K."/>
            <person name="Mei R."/>
            <person name="Narihiro T."/>
            <person name="Kuroda K."/>
            <person name="Liu W.-T."/>
        </authorList>
    </citation>
    <scope>NUCLEOTIDE SEQUENCE</scope>
    <source>
        <strain evidence="1">ADurb.Bin276</strain>
    </source>
</reference>
<dbReference type="EMBL" id="MWBQ01000168">
    <property type="protein sequence ID" value="OQA55245.1"/>
    <property type="molecule type" value="Genomic_DNA"/>
</dbReference>
<dbReference type="InterPro" id="IPR045441">
    <property type="entry name" value="DUF6506"/>
</dbReference>